<keyword evidence="2 4" id="KW-0812">Transmembrane</keyword>
<dbReference type="OrthoDB" id="507476at2"/>
<keyword evidence="7" id="KW-1185">Reference proteome</keyword>
<feature type="binding site" evidence="2">
    <location>
        <position position="411"/>
    </location>
    <ligand>
        <name>Fe cation</name>
        <dbReference type="ChEBI" id="CHEBI:24875"/>
    </ligand>
</feature>
<dbReference type="InterPro" id="IPR041166">
    <property type="entry name" value="Rubredoxin_2"/>
</dbReference>
<keyword evidence="2 4" id="KW-1133">Transmembrane helix</keyword>
<comment type="subcellular location">
    <subcellularLocation>
        <location evidence="2">Cell inner membrane</location>
        <topology evidence="2">Single-pass membrane protein</topology>
        <orientation evidence="2">Cytoplasmic side</orientation>
    </subcellularLocation>
</comment>
<dbReference type="InterPro" id="IPR011990">
    <property type="entry name" value="TPR-like_helical_dom_sf"/>
</dbReference>
<keyword evidence="2" id="KW-0997">Cell inner membrane</keyword>
<dbReference type="SUPFAM" id="SSF48452">
    <property type="entry name" value="TPR-like"/>
    <property type="match status" value="1"/>
</dbReference>
<keyword evidence="2" id="KW-0677">Repeat</keyword>
<comment type="caution">
    <text evidence="6">The sequence shown here is derived from an EMBL/GenBank/DDBJ whole genome shotgun (WGS) entry which is preliminary data.</text>
</comment>
<evidence type="ECO:0000256" key="3">
    <source>
        <dbReference type="SAM" id="MobiDB-lite"/>
    </source>
</evidence>
<name>A0A2N4UIW7_9BURK</name>
<proteinExistence type="inferred from homology"/>
<dbReference type="Proteomes" id="UP000234328">
    <property type="component" value="Unassembled WGS sequence"/>
</dbReference>
<evidence type="ECO:0000256" key="2">
    <source>
        <dbReference type="HAMAP-Rule" id="MF_00994"/>
    </source>
</evidence>
<gene>
    <name evidence="2" type="primary">lapB</name>
    <name evidence="6" type="ORF">CR155_05710</name>
</gene>
<reference evidence="6 7" key="1">
    <citation type="submission" date="2017-10" db="EMBL/GenBank/DDBJ databases">
        <title>Two draft genome sequences of Pusillimonas sp. strains isolated from a nitrate- and radionuclide-contaminated groundwater in Russia.</title>
        <authorList>
            <person name="Grouzdev D.S."/>
            <person name="Tourova T.P."/>
            <person name="Goeva M.A."/>
            <person name="Babich T.L."/>
            <person name="Sokolova D.S."/>
            <person name="Abdullin R."/>
            <person name="Poltaraus A.B."/>
            <person name="Toshchakov S.V."/>
            <person name="Nazina T.N."/>
        </authorList>
    </citation>
    <scope>NUCLEOTIDE SEQUENCE [LARGE SCALE GENOMIC DNA]</scope>
    <source>
        <strain evidence="6 7">JR1/69-2-13</strain>
    </source>
</reference>
<dbReference type="Pfam" id="PF13432">
    <property type="entry name" value="TPR_16"/>
    <property type="match status" value="2"/>
</dbReference>
<comment type="similarity">
    <text evidence="2">Belongs to the LapB family.</text>
</comment>
<dbReference type="EMBL" id="PDNV01000003">
    <property type="protein sequence ID" value="PLC54950.1"/>
    <property type="molecule type" value="Genomic_DNA"/>
</dbReference>
<accession>A0A2N4UIW7</accession>
<organism evidence="6 7">
    <name type="scientific">Pollutimonas nitritireducens</name>
    <dbReference type="NCBI Taxonomy" id="2045209"/>
    <lineage>
        <taxon>Bacteria</taxon>
        <taxon>Pseudomonadati</taxon>
        <taxon>Pseudomonadota</taxon>
        <taxon>Betaproteobacteria</taxon>
        <taxon>Burkholderiales</taxon>
        <taxon>Alcaligenaceae</taxon>
        <taxon>Pollutimonas</taxon>
    </lineage>
</organism>
<dbReference type="RefSeq" id="WP_102069027.1">
    <property type="nucleotide sequence ID" value="NZ_PDNV01000003.1"/>
</dbReference>
<dbReference type="AlphaFoldDB" id="A0A2N4UIW7"/>
<evidence type="ECO:0000259" key="5">
    <source>
        <dbReference type="Pfam" id="PF18073"/>
    </source>
</evidence>
<dbReference type="GO" id="GO:0046890">
    <property type="term" value="P:regulation of lipid biosynthetic process"/>
    <property type="evidence" value="ECO:0007669"/>
    <property type="project" value="UniProtKB-UniRule"/>
</dbReference>
<dbReference type="InterPro" id="IPR030865">
    <property type="entry name" value="LapB"/>
</dbReference>
<evidence type="ECO:0000256" key="4">
    <source>
        <dbReference type="SAM" id="Phobius"/>
    </source>
</evidence>
<feature type="binding site" evidence="2">
    <location>
        <position position="397"/>
    </location>
    <ligand>
        <name>Fe cation</name>
        <dbReference type="ChEBI" id="CHEBI:24875"/>
    </ligand>
</feature>
<feature type="region of interest" description="Disordered" evidence="3">
    <location>
        <begin position="339"/>
        <end position="361"/>
    </location>
</feature>
<protein>
    <recommendedName>
        <fullName evidence="2">Lipopolysaccharide assembly protein B</fullName>
    </recommendedName>
</protein>
<dbReference type="NCBIfam" id="NF008755">
    <property type="entry name" value="PRK11788.1-3"/>
    <property type="match status" value="1"/>
</dbReference>
<feature type="binding site" evidence="2">
    <location>
        <position position="414"/>
    </location>
    <ligand>
        <name>Fe cation</name>
        <dbReference type="ChEBI" id="CHEBI:24875"/>
    </ligand>
</feature>
<keyword evidence="2" id="KW-0802">TPR repeat</keyword>
<feature type="binding site" evidence="2">
    <location>
        <position position="400"/>
    </location>
    <ligand>
        <name>Fe cation</name>
        <dbReference type="ChEBI" id="CHEBI:24875"/>
    </ligand>
</feature>
<keyword evidence="2 4" id="KW-0472">Membrane</keyword>
<comment type="function">
    <text evidence="2">Modulates cellular lipopolysaccharide (LPS) levels by regulating LpxC, which is involved in lipid A biosynthesis. May act by modulating the proteolytic activity of FtsH towards LpxC. May also coordinate assembly of proteins involved in LPS synthesis at the plasma membrane.</text>
</comment>
<sequence length="429" mass="48350">MDFEPWWLIFLPLLFALGWIAARVDIRQMLSETRNLPNSYFKGLNFLLNEEPDRAIDAFVEVAKLDPETTELHFALGSLFRRRGEMERAIRVHQSLLSRADLPQVDRETAQHELAQDFLKAGMLDRAEQAFEQVLDSRFAVPAVRALIRIYESEHDWPRAIEAVKRLRALVDEPVPQLIHYQCERAVAAMATKPPDIPAAEEALDAADNAAAALGAKTNGQASEARIAIERARLARLSSKPERERSYLVSILDIAPEYASLVAADILESYRRVGQQTEGLQLLRNHYMRYPSLDTFNVVFRELRAQEGHRLAWAFAREALRAHPSLLGLDRLLEAELASSGAPDPRTPLSAPDAGASPQGQALASLVPTHEAAAGADLSLLRSLIHKHTQRLDRYACRVCGFEARNFYWQCPGCNSWETYQPRRLEETK</sequence>
<feature type="topological domain" description="Cytoplasmic" evidence="2">
    <location>
        <begin position="23"/>
        <end position="429"/>
    </location>
</feature>
<dbReference type="GO" id="GO:0008653">
    <property type="term" value="P:lipopolysaccharide metabolic process"/>
    <property type="evidence" value="ECO:0007669"/>
    <property type="project" value="InterPro"/>
</dbReference>
<keyword evidence="1 2" id="KW-0479">Metal-binding</keyword>
<dbReference type="GO" id="GO:0005506">
    <property type="term" value="F:iron ion binding"/>
    <property type="evidence" value="ECO:0007669"/>
    <property type="project" value="UniProtKB-UniRule"/>
</dbReference>
<dbReference type="HAMAP" id="MF_00994">
    <property type="entry name" value="LPS_assembly_LapB"/>
    <property type="match status" value="1"/>
</dbReference>
<feature type="domain" description="LapB rubredoxin metal binding" evidence="5">
    <location>
        <begin position="395"/>
        <end position="420"/>
    </location>
</feature>
<feature type="transmembrane region" description="Helical" evidence="4">
    <location>
        <begin position="6"/>
        <end position="24"/>
    </location>
</feature>
<dbReference type="Gene3D" id="1.25.40.10">
    <property type="entry name" value="Tetratricopeptide repeat domain"/>
    <property type="match status" value="1"/>
</dbReference>
<evidence type="ECO:0000256" key="1">
    <source>
        <dbReference type="ARBA" id="ARBA00022723"/>
    </source>
</evidence>
<dbReference type="GO" id="GO:0009898">
    <property type="term" value="C:cytoplasmic side of plasma membrane"/>
    <property type="evidence" value="ECO:0007669"/>
    <property type="project" value="UniProtKB-UniRule"/>
</dbReference>
<keyword evidence="2" id="KW-1003">Cell membrane</keyword>
<dbReference type="Pfam" id="PF18073">
    <property type="entry name" value="Zn_ribbon_LapB"/>
    <property type="match status" value="1"/>
</dbReference>
<evidence type="ECO:0000313" key="7">
    <source>
        <dbReference type="Proteomes" id="UP000234328"/>
    </source>
</evidence>
<keyword evidence="2" id="KW-0408">Iron</keyword>
<evidence type="ECO:0000313" key="6">
    <source>
        <dbReference type="EMBL" id="PLC54950.1"/>
    </source>
</evidence>